<proteinExistence type="inferred from homology"/>
<dbReference type="FunFam" id="3.40.630.10:FF:000027">
    <property type="entry name" value="N-fatty-acyl-amino acid synthase/hydrolase PM20D1"/>
    <property type="match status" value="1"/>
</dbReference>
<evidence type="ECO:0000313" key="7">
    <source>
        <dbReference type="EMBL" id="XBX74341.1"/>
    </source>
</evidence>
<dbReference type="Gene3D" id="3.40.630.10">
    <property type="entry name" value="Zn peptidases"/>
    <property type="match status" value="1"/>
</dbReference>
<accession>A0AAU7VK76</accession>
<evidence type="ECO:0000259" key="6">
    <source>
        <dbReference type="Pfam" id="PF07687"/>
    </source>
</evidence>
<feature type="domain" description="Peptidase M20 dimerisation" evidence="6">
    <location>
        <begin position="233"/>
        <end position="376"/>
    </location>
</feature>
<organism evidence="7">
    <name type="scientific">Proteinivorax tanatarense</name>
    <dbReference type="NCBI Taxonomy" id="1260629"/>
    <lineage>
        <taxon>Bacteria</taxon>
        <taxon>Bacillati</taxon>
        <taxon>Bacillota</taxon>
        <taxon>Clostridia</taxon>
        <taxon>Eubacteriales</taxon>
        <taxon>Proteinivoracaceae</taxon>
        <taxon>Proteinivorax</taxon>
    </lineage>
</organism>
<dbReference type="GO" id="GO:0046872">
    <property type="term" value="F:metal ion binding"/>
    <property type="evidence" value="ECO:0007669"/>
    <property type="project" value="UniProtKB-KW"/>
</dbReference>
<dbReference type="PANTHER" id="PTHR45962">
    <property type="entry name" value="N-FATTY-ACYL-AMINO ACID SYNTHASE/HYDROLASE PM20D1"/>
    <property type="match status" value="1"/>
</dbReference>
<keyword evidence="3" id="KW-0479">Metal-binding</keyword>
<dbReference type="Gene3D" id="3.30.70.360">
    <property type="match status" value="1"/>
</dbReference>
<keyword evidence="5" id="KW-0862">Zinc</keyword>
<dbReference type="AlphaFoldDB" id="A0AAU7VK76"/>
<sequence length="480" mass="53943">MLTLLTVTILVILLIILIQTLTFKKKGTVKCAPKSININTERALQRFSEMVKCRTISYSDKKRIDYNEFKKLHYIIEKNYPNIQKKLKKETIDHSVIYKWQGQDRTLKPALLIAHLDVVPVEGGTEKDWCHEPFSGEIADGFIWGRGTLDMKVQLFAILEVVENLLSQNFAPKRDIYLAFGQDEEVGGLDGAAKIAELFKDRGLEFEYVLDEGGCVTEDILKEVATPVAVVGVAEKGYADVEISCQDSGGHSSMPPQNTAVGVLCKSIVKLEQKQLKTKITSPVKEMLENIGPEMSFTNKVIIANMWLFKPLFKSVFSKSKTGNALLRTTTASTVIQGSDASNVLPQHAKAIINFRILPGETSEDVVKHVINTINDNRVSVRLIKKWEPSEITTSPSNDTFEKIKLTIQKVFPEAIVTPYLVIGGTDGKKYEMISDNVYRFTPIKVEASEINRMHNTNERVSVENVKRSLRFFNELVQNS</sequence>
<dbReference type="Pfam" id="PF01546">
    <property type="entry name" value="Peptidase_M20"/>
    <property type="match status" value="1"/>
</dbReference>
<gene>
    <name evidence="7" type="ORF">PRVXT_002375</name>
</gene>
<dbReference type="SUPFAM" id="SSF55031">
    <property type="entry name" value="Bacterial exopeptidase dimerisation domain"/>
    <property type="match status" value="1"/>
</dbReference>
<dbReference type="GO" id="GO:0008233">
    <property type="term" value="F:peptidase activity"/>
    <property type="evidence" value="ECO:0007669"/>
    <property type="project" value="UniProtKB-KW"/>
</dbReference>
<dbReference type="InterPro" id="IPR011650">
    <property type="entry name" value="Peptidase_M20_dimer"/>
</dbReference>
<comment type="similarity">
    <text evidence="1">Belongs to the peptidase M20A family.</text>
</comment>
<dbReference type="InterPro" id="IPR002933">
    <property type="entry name" value="Peptidase_M20"/>
</dbReference>
<dbReference type="EMBL" id="CP158367">
    <property type="protein sequence ID" value="XBX74341.1"/>
    <property type="molecule type" value="Genomic_DNA"/>
</dbReference>
<reference evidence="7" key="2">
    <citation type="submission" date="2024-06" db="EMBL/GenBank/DDBJ databases">
        <authorList>
            <person name="Petrova K.O."/>
            <person name="Toshchakov S.V."/>
            <person name="Boltjanskaja Y.V."/>
            <person name="Kevbrin V."/>
        </authorList>
    </citation>
    <scope>NUCLEOTIDE SEQUENCE</scope>
    <source>
        <strain evidence="7">Z-910T</strain>
    </source>
</reference>
<reference evidence="7" key="1">
    <citation type="journal article" date="2013" name="Extremophiles">
        <title>Proteinivorax tanatarense gen. nov., sp. nov., an anaerobic, haloalkaliphilic, proteolytic bacterium isolated from a decaying algal bloom, and proposal of Proteinivoraceae fam. nov.</title>
        <authorList>
            <person name="Kevbrin V."/>
            <person name="Boltyanskaya Y."/>
            <person name="Zhilina T."/>
            <person name="Kolganova T."/>
            <person name="Lavrentjeva E."/>
            <person name="Kuznetsov B."/>
        </authorList>
    </citation>
    <scope>NUCLEOTIDE SEQUENCE</scope>
    <source>
        <strain evidence="7">Z-910T</strain>
    </source>
</reference>
<name>A0AAU7VK76_9FIRM</name>
<evidence type="ECO:0000256" key="5">
    <source>
        <dbReference type="ARBA" id="ARBA00022833"/>
    </source>
</evidence>
<dbReference type="PANTHER" id="PTHR45962:SF1">
    <property type="entry name" value="N-FATTY-ACYL-AMINO ACID SYNTHASE_HYDROLASE PM20D1"/>
    <property type="match status" value="1"/>
</dbReference>
<dbReference type="SUPFAM" id="SSF53187">
    <property type="entry name" value="Zn-dependent exopeptidases"/>
    <property type="match status" value="1"/>
</dbReference>
<evidence type="ECO:0000256" key="1">
    <source>
        <dbReference type="ARBA" id="ARBA00006247"/>
    </source>
</evidence>
<dbReference type="Pfam" id="PF07687">
    <property type="entry name" value="M20_dimer"/>
    <property type="match status" value="1"/>
</dbReference>
<protein>
    <submittedName>
        <fullName evidence="7">M20 family peptidase</fullName>
    </submittedName>
</protein>
<keyword evidence="2" id="KW-0645">Protease</keyword>
<evidence type="ECO:0000256" key="4">
    <source>
        <dbReference type="ARBA" id="ARBA00022801"/>
    </source>
</evidence>
<dbReference type="InterPro" id="IPR036264">
    <property type="entry name" value="Bact_exopeptidase_dim_dom"/>
</dbReference>
<evidence type="ECO:0000256" key="2">
    <source>
        <dbReference type="ARBA" id="ARBA00022670"/>
    </source>
</evidence>
<dbReference type="RefSeq" id="WP_350343095.1">
    <property type="nucleotide sequence ID" value="NZ_CP158367.1"/>
</dbReference>
<evidence type="ECO:0000256" key="3">
    <source>
        <dbReference type="ARBA" id="ARBA00022723"/>
    </source>
</evidence>
<dbReference type="GO" id="GO:0006508">
    <property type="term" value="P:proteolysis"/>
    <property type="evidence" value="ECO:0007669"/>
    <property type="project" value="UniProtKB-KW"/>
</dbReference>
<keyword evidence="4" id="KW-0378">Hydrolase</keyword>
<dbReference type="Gene3D" id="1.10.150.900">
    <property type="match status" value="1"/>
</dbReference>
<dbReference type="InterPro" id="IPR047177">
    <property type="entry name" value="Pept_M20A"/>
</dbReference>